<dbReference type="Proteomes" id="UP001499863">
    <property type="component" value="Unassembled WGS sequence"/>
</dbReference>
<organism evidence="2 3">
    <name type="scientific">Kitasatospora putterlickiae</name>
    <dbReference type="NCBI Taxonomy" id="221725"/>
    <lineage>
        <taxon>Bacteria</taxon>
        <taxon>Bacillati</taxon>
        <taxon>Actinomycetota</taxon>
        <taxon>Actinomycetes</taxon>
        <taxon>Kitasatosporales</taxon>
        <taxon>Streptomycetaceae</taxon>
        <taxon>Kitasatospora</taxon>
    </lineage>
</organism>
<evidence type="ECO:0000256" key="1">
    <source>
        <dbReference type="SAM" id="MobiDB-lite"/>
    </source>
</evidence>
<protein>
    <submittedName>
        <fullName evidence="2">Uncharacterized protein</fullName>
    </submittedName>
</protein>
<keyword evidence="3" id="KW-1185">Reference proteome</keyword>
<feature type="region of interest" description="Disordered" evidence="1">
    <location>
        <begin position="348"/>
        <end position="368"/>
    </location>
</feature>
<evidence type="ECO:0000313" key="2">
    <source>
        <dbReference type="EMBL" id="GAA1403569.1"/>
    </source>
</evidence>
<reference evidence="3" key="1">
    <citation type="journal article" date="2019" name="Int. J. Syst. Evol. Microbiol.">
        <title>The Global Catalogue of Microorganisms (GCM) 10K type strain sequencing project: providing services to taxonomists for standard genome sequencing and annotation.</title>
        <authorList>
            <consortium name="The Broad Institute Genomics Platform"/>
            <consortium name="The Broad Institute Genome Sequencing Center for Infectious Disease"/>
            <person name="Wu L."/>
            <person name="Ma J."/>
        </authorList>
    </citation>
    <scope>NUCLEOTIDE SEQUENCE [LARGE SCALE GENOMIC DNA]</scope>
    <source>
        <strain evidence="3">JCM 12393</strain>
    </source>
</reference>
<evidence type="ECO:0000313" key="3">
    <source>
        <dbReference type="Proteomes" id="UP001499863"/>
    </source>
</evidence>
<comment type="caution">
    <text evidence="2">The sequence shown here is derived from an EMBL/GenBank/DDBJ whole genome shotgun (WGS) entry which is preliminary data.</text>
</comment>
<name>A0ABP4J2L6_9ACTN</name>
<gene>
    <name evidence="2" type="ORF">GCM10009639_48570</name>
</gene>
<dbReference type="RefSeq" id="WP_344339314.1">
    <property type="nucleotide sequence ID" value="NZ_BAAAKJ010000259.1"/>
</dbReference>
<accession>A0ABP4J2L6</accession>
<proteinExistence type="predicted"/>
<feature type="region of interest" description="Disordered" evidence="1">
    <location>
        <begin position="229"/>
        <end position="251"/>
    </location>
</feature>
<dbReference type="EMBL" id="BAAAKJ010000259">
    <property type="protein sequence ID" value="GAA1403569.1"/>
    <property type="molecule type" value="Genomic_DNA"/>
</dbReference>
<feature type="compositionally biased region" description="Low complexity" evidence="1">
    <location>
        <begin position="236"/>
        <end position="246"/>
    </location>
</feature>
<sequence>MSLLAALLDRSLGQMAEAAADVRLFDRETIRAASDVWDNNLFPLFWAAGTSNARKRERRAMTVLEWMAGLGERRRGWMTEQAAIAGYDIEALLPPAEPHTPGRDYRGHVMAPQYRLTRQNVDELAPDYDLATASVRHLQVERAGPRLTAFLQLVANRKFAVDEPAPPALLDVWLDGVTDIAFGLSDTRGVILDAGVREIEISLGPGDRLRAAGGEYRLDDRSWHLSTAGRRADAVAPPRASRSGGPRRPPCGDLNPDAHAAAVLLHHSMLELRSVRYAARADHIPVLKLCRAFSGAGEAILAAGSQRGARHREAAFRDVIRAWADHGGPDLTRWFATVLRERAGRPDIIETPRAPERTPPSLTDGPPVSGTPPQAALVMAAWTAAHTDYQTERPAAAQIQLALPPHTDDDSSAPWRLRTVGCADPDAFRLRTDAFQGPGPLVQVGTPTAACSLDLHQGALLVAAGAGWSASL</sequence>